<name>A0ABT5WL54_9SPHN</name>
<dbReference type="EMBL" id="JARESE010000010">
    <property type="protein sequence ID" value="MDE8650781.1"/>
    <property type="molecule type" value="Genomic_DNA"/>
</dbReference>
<dbReference type="InterPro" id="IPR025187">
    <property type="entry name" value="DUF4112"/>
</dbReference>
<dbReference type="PANTHER" id="PTHR35519">
    <property type="entry name" value="MEMBRANE PROTEINS"/>
    <property type="match status" value="1"/>
</dbReference>
<evidence type="ECO:0000313" key="3">
    <source>
        <dbReference type="Proteomes" id="UP001216253"/>
    </source>
</evidence>
<gene>
    <name evidence="2" type="ORF">PYV00_03480</name>
</gene>
<comment type="caution">
    <text evidence="2">The sequence shown here is derived from an EMBL/GenBank/DDBJ whole genome shotgun (WGS) entry which is preliminary data.</text>
</comment>
<keyword evidence="3" id="KW-1185">Reference proteome</keyword>
<sequence>MPIELPLGTDAMSVRQRVEVLEKVLERAFTIPGTRQTIGLDAVVGLVPVAGDVISAVLGLYLVWEARNLGMSKFQLARMLGNVGFDAMVGAVPFAGDLFDFVFRSNSRNLRIVRRHLDKHHPHTRVIDA</sequence>
<dbReference type="Pfam" id="PF13430">
    <property type="entry name" value="DUF4112"/>
    <property type="match status" value="1"/>
</dbReference>
<reference evidence="2 3" key="1">
    <citation type="submission" date="2023-03" db="EMBL/GenBank/DDBJ databases">
        <title>NovoSphingobium album sp. nov. isolated from polycyclic aromatic hydrocarbons- and heavy-metal polluted soil.</title>
        <authorList>
            <person name="Liu Z."/>
            <person name="Wang K."/>
        </authorList>
    </citation>
    <scope>NUCLEOTIDE SEQUENCE [LARGE SCALE GENOMIC DNA]</scope>
    <source>
        <strain evidence="2 3">H3SJ31-1</strain>
    </source>
</reference>
<organism evidence="2 3">
    <name type="scientific">Novosphingobium album</name>
    <name type="common">ex Liu et al. 2023</name>
    <dbReference type="NCBI Taxonomy" id="3031130"/>
    <lineage>
        <taxon>Bacteria</taxon>
        <taxon>Pseudomonadati</taxon>
        <taxon>Pseudomonadota</taxon>
        <taxon>Alphaproteobacteria</taxon>
        <taxon>Sphingomonadales</taxon>
        <taxon>Sphingomonadaceae</taxon>
        <taxon>Novosphingobium</taxon>
    </lineage>
</organism>
<dbReference type="PANTHER" id="PTHR35519:SF2">
    <property type="entry name" value="PH DOMAIN PROTEIN"/>
    <property type="match status" value="1"/>
</dbReference>
<proteinExistence type="predicted"/>
<keyword evidence="1" id="KW-1133">Transmembrane helix</keyword>
<evidence type="ECO:0000256" key="1">
    <source>
        <dbReference type="SAM" id="Phobius"/>
    </source>
</evidence>
<feature type="transmembrane region" description="Helical" evidence="1">
    <location>
        <begin position="42"/>
        <end position="64"/>
    </location>
</feature>
<accession>A0ABT5WL54</accession>
<dbReference type="Proteomes" id="UP001216253">
    <property type="component" value="Unassembled WGS sequence"/>
</dbReference>
<keyword evidence="1" id="KW-0812">Transmembrane</keyword>
<dbReference type="RefSeq" id="WP_275226860.1">
    <property type="nucleotide sequence ID" value="NZ_JARESE010000010.1"/>
</dbReference>
<keyword evidence="1" id="KW-0472">Membrane</keyword>
<protein>
    <submittedName>
        <fullName evidence="2">DUF4112 domain-containing protein</fullName>
    </submittedName>
</protein>
<evidence type="ECO:0000313" key="2">
    <source>
        <dbReference type="EMBL" id="MDE8650781.1"/>
    </source>
</evidence>